<feature type="transmembrane region" description="Helical" evidence="6">
    <location>
        <begin position="77"/>
        <end position="95"/>
    </location>
</feature>
<dbReference type="HOGENOM" id="CLU_000960_22_0_1"/>
<evidence type="ECO:0000256" key="2">
    <source>
        <dbReference type="ARBA" id="ARBA00022692"/>
    </source>
</evidence>
<dbReference type="Gene3D" id="1.20.1250.20">
    <property type="entry name" value="MFS general substrate transporter like domains"/>
    <property type="match status" value="1"/>
</dbReference>
<dbReference type="EMBL" id="KN832881">
    <property type="protein sequence ID" value="KIM97998.1"/>
    <property type="molecule type" value="Genomic_DNA"/>
</dbReference>
<dbReference type="InterPro" id="IPR011701">
    <property type="entry name" value="MFS"/>
</dbReference>
<feature type="transmembrane region" description="Helical" evidence="6">
    <location>
        <begin position="407"/>
        <end position="433"/>
    </location>
</feature>
<protein>
    <recommendedName>
        <fullName evidence="7">Major facilitator superfamily (MFS) profile domain-containing protein</fullName>
    </recommendedName>
</protein>
<dbReference type="PROSITE" id="PS50850">
    <property type="entry name" value="MFS"/>
    <property type="match status" value="1"/>
</dbReference>
<evidence type="ECO:0000256" key="4">
    <source>
        <dbReference type="ARBA" id="ARBA00023136"/>
    </source>
</evidence>
<evidence type="ECO:0000313" key="8">
    <source>
        <dbReference type="EMBL" id="KIM97998.1"/>
    </source>
</evidence>
<dbReference type="FunFam" id="1.20.1250.20:FF:000786">
    <property type="entry name" value="MFS multidrug transporter, putative"/>
    <property type="match status" value="1"/>
</dbReference>
<feature type="transmembrane region" description="Helical" evidence="6">
    <location>
        <begin position="195"/>
        <end position="217"/>
    </location>
</feature>
<dbReference type="FunCoup" id="A0A0C3CG82">
    <property type="interactions" value="43"/>
</dbReference>
<gene>
    <name evidence="8" type="ORF">OIDMADRAFT_129528</name>
</gene>
<feature type="compositionally biased region" description="Polar residues" evidence="5">
    <location>
        <begin position="1"/>
        <end position="14"/>
    </location>
</feature>
<dbReference type="PRINTS" id="PR01036">
    <property type="entry name" value="TCRTETB"/>
</dbReference>
<organism evidence="8 9">
    <name type="scientific">Oidiodendron maius (strain Zn)</name>
    <dbReference type="NCBI Taxonomy" id="913774"/>
    <lineage>
        <taxon>Eukaryota</taxon>
        <taxon>Fungi</taxon>
        <taxon>Dikarya</taxon>
        <taxon>Ascomycota</taxon>
        <taxon>Pezizomycotina</taxon>
        <taxon>Leotiomycetes</taxon>
        <taxon>Leotiomycetes incertae sedis</taxon>
        <taxon>Myxotrichaceae</taxon>
        <taxon>Oidiodendron</taxon>
    </lineage>
</organism>
<dbReference type="Pfam" id="PF07690">
    <property type="entry name" value="MFS_1"/>
    <property type="match status" value="2"/>
</dbReference>
<feature type="transmembrane region" description="Helical" evidence="6">
    <location>
        <begin position="382"/>
        <end position="401"/>
    </location>
</feature>
<dbReference type="InParanoid" id="A0A0C3CG82"/>
<evidence type="ECO:0000313" key="9">
    <source>
        <dbReference type="Proteomes" id="UP000054321"/>
    </source>
</evidence>
<feature type="compositionally biased region" description="Basic and acidic residues" evidence="5">
    <location>
        <begin position="565"/>
        <end position="574"/>
    </location>
</feature>
<feature type="transmembrane region" description="Helical" evidence="6">
    <location>
        <begin position="165"/>
        <end position="189"/>
    </location>
</feature>
<feature type="transmembrane region" description="Helical" evidence="6">
    <location>
        <begin position="107"/>
        <end position="130"/>
    </location>
</feature>
<feature type="transmembrane region" description="Helical" evidence="6">
    <location>
        <begin position="445"/>
        <end position="467"/>
    </location>
</feature>
<keyword evidence="3 6" id="KW-1133">Transmembrane helix</keyword>
<feature type="transmembrane region" description="Helical" evidence="6">
    <location>
        <begin position="238"/>
        <end position="259"/>
    </location>
</feature>
<proteinExistence type="predicted"/>
<dbReference type="InterPro" id="IPR020846">
    <property type="entry name" value="MFS_dom"/>
</dbReference>
<dbReference type="Proteomes" id="UP000054321">
    <property type="component" value="Unassembled WGS sequence"/>
</dbReference>
<dbReference type="AlphaFoldDB" id="A0A0C3CG82"/>
<feature type="region of interest" description="Disordered" evidence="5">
    <location>
        <begin position="553"/>
        <end position="574"/>
    </location>
</feature>
<evidence type="ECO:0000256" key="3">
    <source>
        <dbReference type="ARBA" id="ARBA00022989"/>
    </source>
</evidence>
<name>A0A0C3CG82_OIDMZ</name>
<keyword evidence="9" id="KW-1185">Reference proteome</keyword>
<dbReference type="PANTHER" id="PTHR23501:SF59">
    <property type="entry name" value="MAJOR FACILITATOR SUPERFAMILY (MFS) PROFILE DOMAIN-CONTAINING PROTEIN-RELATED"/>
    <property type="match status" value="1"/>
</dbReference>
<comment type="subcellular location">
    <subcellularLocation>
        <location evidence="1">Membrane</location>
        <topology evidence="1">Multi-pass membrane protein</topology>
    </subcellularLocation>
</comment>
<evidence type="ECO:0000256" key="1">
    <source>
        <dbReference type="ARBA" id="ARBA00004141"/>
    </source>
</evidence>
<dbReference type="GO" id="GO:0005886">
    <property type="term" value="C:plasma membrane"/>
    <property type="evidence" value="ECO:0007669"/>
    <property type="project" value="TreeGrafter"/>
</dbReference>
<keyword evidence="2 6" id="KW-0812">Transmembrane</keyword>
<feature type="transmembrane region" description="Helical" evidence="6">
    <location>
        <begin position="136"/>
        <end position="153"/>
    </location>
</feature>
<reference evidence="9" key="2">
    <citation type="submission" date="2015-01" db="EMBL/GenBank/DDBJ databases">
        <title>Evolutionary Origins and Diversification of the Mycorrhizal Mutualists.</title>
        <authorList>
            <consortium name="DOE Joint Genome Institute"/>
            <consortium name="Mycorrhizal Genomics Consortium"/>
            <person name="Kohler A."/>
            <person name="Kuo A."/>
            <person name="Nagy L.G."/>
            <person name="Floudas D."/>
            <person name="Copeland A."/>
            <person name="Barry K.W."/>
            <person name="Cichocki N."/>
            <person name="Veneault-Fourrey C."/>
            <person name="LaButti K."/>
            <person name="Lindquist E.A."/>
            <person name="Lipzen A."/>
            <person name="Lundell T."/>
            <person name="Morin E."/>
            <person name="Murat C."/>
            <person name="Riley R."/>
            <person name="Ohm R."/>
            <person name="Sun H."/>
            <person name="Tunlid A."/>
            <person name="Henrissat B."/>
            <person name="Grigoriev I.V."/>
            <person name="Hibbett D.S."/>
            <person name="Martin F."/>
        </authorList>
    </citation>
    <scope>NUCLEOTIDE SEQUENCE [LARGE SCALE GENOMIC DNA]</scope>
    <source>
        <strain evidence="9">Zn</strain>
    </source>
</reference>
<feature type="region of interest" description="Disordered" evidence="5">
    <location>
        <begin position="1"/>
        <end position="26"/>
    </location>
</feature>
<dbReference type="PANTHER" id="PTHR23501">
    <property type="entry name" value="MAJOR FACILITATOR SUPERFAMILY"/>
    <property type="match status" value="1"/>
</dbReference>
<feature type="transmembrane region" description="Helical" evidence="6">
    <location>
        <begin position="37"/>
        <end position="65"/>
    </location>
</feature>
<evidence type="ECO:0000256" key="6">
    <source>
        <dbReference type="SAM" id="Phobius"/>
    </source>
</evidence>
<dbReference type="InterPro" id="IPR036259">
    <property type="entry name" value="MFS_trans_sf"/>
</dbReference>
<dbReference type="FunFam" id="1.20.1720.10:FF:000018">
    <property type="entry name" value="Putative MFS multidrug transporter"/>
    <property type="match status" value="1"/>
</dbReference>
<keyword evidence="4 6" id="KW-0472">Membrane</keyword>
<feature type="transmembrane region" description="Helical" evidence="6">
    <location>
        <begin position="350"/>
        <end position="375"/>
    </location>
</feature>
<evidence type="ECO:0000259" key="7">
    <source>
        <dbReference type="PROSITE" id="PS50850"/>
    </source>
</evidence>
<feature type="transmembrane region" description="Helical" evidence="6">
    <location>
        <begin position="521"/>
        <end position="540"/>
    </location>
</feature>
<sequence length="574" mass="61617">MSSADATPEITSISDSKEEANIPPLENASPEFKPGTAFYLAFVSLCIITLAAALDATSLSIALPIITDKLHGTAIEAFWSGTSFLVTSAVFQPVIAGLSHGFGRKSLVMISSVFFGVGSILAAVANSFTLVLVGRSIQGIGGGGILTLGEILVTDLVPLSVRGAWFGYLGSMWAIGSVGGPMIGGAFAQNVSWRWIFWINVPIIGTGAVAIFLFLRLDRLPGKVMDKIKRFDWFGSTFFIASTVSVLIPLTWGGVMYPWDSWRTLFPLLIGAAGLVGFAFYEWRLSSRAFDSDGNTLPGNPIEPIIRFSVFDNLTMGVTYLETVIHGMILWSLLYYLPLFYEGVLGYTPIIAGVAVLPESSFVAPMSIIVGIICAKTGRYRWAIWIGWVVTTMGCGLLVLLKPGVSIPAWVFLNVPVAIGTGMLFPAMALAIQAAGRPQDAGHSVAFYSFLRVFGQSIGVAIGGVAFQNQIKRKLLDYPAFIPLADAYSKDATALVSIIKAMQDGPEKTQLIQAYADSLQIIWIVMCALSGVGLIASIFTKGYSLNQEHRTLQGLDQGNHPQDPLAKESEKSAV</sequence>
<accession>A0A0C3CG82</accession>
<feature type="transmembrane region" description="Helical" evidence="6">
    <location>
        <begin position="317"/>
        <end position="338"/>
    </location>
</feature>
<feature type="transmembrane region" description="Helical" evidence="6">
    <location>
        <begin position="265"/>
        <end position="283"/>
    </location>
</feature>
<evidence type="ECO:0000256" key="5">
    <source>
        <dbReference type="SAM" id="MobiDB-lite"/>
    </source>
</evidence>
<dbReference type="GO" id="GO:0022857">
    <property type="term" value="F:transmembrane transporter activity"/>
    <property type="evidence" value="ECO:0007669"/>
    <property type="project" value="InterPro"/>
</dbReference>
<reference evidence="8 9" key="1">
    <citation type="submission" date="2014-04" db="EMBL/GenBank/DDBJ databases">
        <authorList>
            <consortium name="DOE Joint Genome Institute"/>
            <person name="Kuo A."/>
            <person name="Martino E."/>
            <person name="Perotto S."/>
            <person name="Kohler A."/>
            <person name="Nagy L.G."/>
            <person name="Floudas D."/>
            <person name="Copeland A."/>
            <person name="Barry K.W."/>
            <person name="Cichocki N."/>
            <person name="Veneault-Fourrey C."/>
            <person name="LaButti K."/>
            <person name="Lindquist E.A."/>
            <person name="Lipzen A."/>
            <person name="Lundell T."/>
            <person name="Morin E."/>
            <person name="Murat C."/>
            <person name="Sun H."/>
            <person name="Tunlid A."/>
            <person name="Henrissat B."/>
            <person name="Grigoriev I.V."/>
            <person name="Hibbett D.S."/>
            <person name="Martin F."/>
            <person name="Nordberg H.P."/>
            <person name="Cantor M.N."/>
            <person name="Hua S.X."/>
        </authorList>
    </citation>
    <scope>NUCLEOTIDE SEQUENCE [LARGE SCALE GENOMIC DNA]</scope>
    <source>
        <strain evidence="8 9">Zn</strain>
    </source>
</reference>
<dbReference type="Gene3D" id="1.20.1720.10">
    <property type="entry name" value="Multidrug resistance protein D"/>
    <property type="match status" value="1"/>
</dbReference>
<dbReference type="SUPFAM" id="SSF103473">
    <property type="entry name" value="MFS general substrate transporter"/>
    <property type="match status" value="1"/>
</dbReference>
<feature type="domain" description="Major facilitator superfamily (MFS) profile" evidence="7">
    <location>
        <begin position="41"/>
        <end position="545"/>
    </location>
</feature>
<dbReference type="OrthoDB" id="4139357at2759"/>